<dbReference type="EMBL" id="CP023270">
    <property type="protein sequence ID" value="AVJ28691.1"/>
    <property type="molecule type" value="Genomic_DNA"/>
</dbReference>
<keyword evidence="2" id="KW-0472">Membrane</keyword>
<keyword evidence="2" id="KW-0812">Transmembrane</keyword>
<dbReference type="Proteomes" id="UP000239477">
    <property type="component" value="Chromosome"/>
</dbReference>
<sequence>MAIDAEPKNGDFARYIEELTNAKGASPGRIASRREARRQTAPVAVPMPVAVPPSPTSGSLSDAPWGNTGSSSSRSHTATQAPLATFPGQPDEANITLARQARSRKIGAVLTVAGIMAGWAAANIAFRAFHSPRFELDELMPAVFLAFFAFMLFKAASSARNPRKSPLNKLPPMTPSSYRKDGA</sequence>
<evidence type="ECO:0000256" key="1">
    <source>
        <dbReference type="SAM" id="MobiDB-lite"/>
    </source>
</evidence>
<organism evidence="3 4">
    <name type="scientific">Achromobacter spanius</name>
    <dbReference type="NCBI Taxonomy" id="217203"/>
    <lineage>
        <taxon>Bacteria</taxon>
        <taxon>Pseudomonadati</taxon>
        <taxon>Pseudomonadota</taxon>
        <taxon>Betaproteobacteria</taxon>
        <taxon>Burkholderiales</taxon>
        <taxon>Alcaligenaceae</taxon>
        <taxon>Achromobacter</taxon>
    </lineage>
</organism>
<dbReference type="OrthoDB" id="8683418at2"/>
<dbReference type="RefSeq" id="WP_105239458.1">
    <property type="nucleotide sequence ID" value="NZ_CP023270.1"/>
</dbReference>
<proteinExistence type="predicted"/>
<evidence type="ECO:0000256" key="2">
    <source>
        <dbReference type="SAM" id="Phobius"/>
    </source>
</evidence>
<feature type="transmembrane region" description="Helical" evidence="2">
    <location>
        <begin position="106"/>
        <end position="126"/>
    </location>
</feature>
<gene>
    <name evidence="3" type="ORF">CLM73_17110</name>
</gene>
<dbReference type="AlphaFoldDB" id="A0A2S0I9I3"/>
<feature type="region of interest" description="Disordered" evidence="1">
    <location>
        <begin position="23"/>
        <end position="91"/>
    </location>
</feature>
<feature type="transmembrane region" description="Helical" evidence="2">
    <location>
        <begin position="138"/>
        <end position="156"/>
    </location>
</feature>
<feature type="region of interest" description="Disordered" evidence="1">
    <location>
        <begin position="161"/>
        <end position="183"/>
    </location>
</feature>
<evidence type="ECO:0000313" key="4">
    <source>
        <dbReference type="Proteomes" id="UP000239477"/>
    </source>
</evidence>
<feature type="compositionally biased region" description="Polar residues" evidence="1">
    <location>
        <begin position="67"/>
        <end position="82"/>
    </location>
</feature>
<keyword evidence="4" id="KW-1185">Reference proteome</keyword>
<evidence type="ECO:0000313" key="3">
    <source>
        <dbReference type="EMBL" id="AVJ28691.1"/>
    </source>
</evidence>
<name>A0A2S0I9I3_9BURK</name>
<reference evidence="3 4" key="1">
    <citation type="submission" date="2017-09" db="EMBL/GenBank/DDBJ databases">
        <title>Genomic, metabolic, and phenotypic characteristics of bacterial isolates from the natural microbiome of the model nematode Caenorhabditis elegans.</title>
        <authorList>
            <person name="Zimmermann J."/>
            <person name="Obeng N."/>
            <person name="Yang W."/>
            <person name="Obeng O."/>
            <person name="Kissoyan K."/>
            <person name="Pees B."/>
            <person name="Dirksen P."/>
            <person name="Hoppner M."/>
            <person name="Franke A."/>
            <person name="Rosenstiel P."/>
            <person name="Leippe M."/>
            <person name="Dierking K."/>
            <person name="Kaleta C."/>
            <person name="Schulenburg H."/>
        </authorList>
    </citation>
    <scope>NUCLEOTIDE SEQUENCE [LARGE SCALE GENOMIC DNA]</scope>
    <source>
        <strain evidence="3 4">MYb73</strain>
    </source>
</reference>
<protein>
    <submittedName>
        <fullName evidence="3">Uncharacterized protein</fullName>
    </submittedName>
</protein>
<accession>A0A2S0I9I3</accession>
<keyword evidence="2" id="KW-1133">Transmembrane helix</keyword>